<dbReference type="Proteomes" id="UP000581206">
    <property type="component" value="Unassembled WGS sequence"/>
</dbReference>
<evidence type="ECO:0000313" key="3">
    <source>
        <dbReference type="Proteomes" id="UP000581206"/>
    </source>
</evidence>
<dbReference type="EMBL" id="JAAXOX010000010">
    <property type="protein sequence ID" value="NKY23944.1"/>
    <property type="molecule type" value="Genomic_DNA"/>
</dbReference>
<name>A0A7X6KXP7_9CELL</name>
<keyword evidence="1" id="KW-0732">Signal</keyword>
<organism evidence="2 3">
    <name type="scientific">Cellulomonas denverensis</name>
    <dbReference type="NCBI Taxonomy" id="264297"/>
    <lineage>
        <taxon>Bacteria</taxon>
        <taxon>Bacillati</taxon>
        <taxon>Actinomycetota</taxon>
        <taxon>Actinomycetes</taxon>
        <taxon>Micrococcales</taxon>
        <taxon>Cellulomonadaceae</taxon>
        <taxon>Cellulomonas</taxon>
    </lineage>
</organism>
<accession>A0A7X6KXP7</accession>
<feature type="chain" id="PRO_5039599702" evidence="1">
    <location>
        <begin position="24"/>
        <end position="157"/>
    </location>
</feature>
<dbReference type="AlphaFoldDB" id="A0A7X6KXP7"/>
<dbReference type="PROSITE" id="PS51257">
    <property type="entry name" value="PROKAR_LIPOPROTEIN"/>
    <property type="match status" value="1"/>
</dbReference>
<keyword evidence="3" id="KW-1185">Reference proteome</keyword>
<evidence type="ECO:0000256" key="1">
    <source>
        <dbReference type="SAM" id="SignalP"/>
    </source>
</evidence>
<comment type="caution">
    <text evidence="2">The sequence shown here is derived from an EMBL/GenBank/DDBJ whole genome shotgun (WGS) entry which is preliminary data.</text>
</comment>
<reference evidence="2 3" key="1">
    <citation type="submission" date="2020-04" db="EMBL/GenBank/DDBJ databases">
        <title>MicrobeNet Type strains.</title>
        <authorList>
            <person name="Nicholson A.C."/>
        </authorList>
    </citation>
    <scope>NUCLEOTIDE SEQUENCE [LARGE SCALE GENOMIC DNA]</scope>
    <source>
        <strain evidence="2 3">ATCC BAA-788</strain>
    </source>
</reference>
<feature type="signal peptide" evidence="1">
    <location>
        <begin position="1"/>
        <end position="23"/>
    </location>
</feature>
<evidence type="ECO:0000313" key="2">
    <source>
        <dbReference type="EMBL" id="NKY23944.1"/>
    </source>
</evidence>
<proteinExistence type="predicted"/>
<protein>
    <submittedName>
        <fullName evidence="2">Uncharacterized protein</fullName>
    </submittedName>
</protein>
<dbReference type="RefSeq" id="WP_168631071.1">
    <property type="nucleotide sequence ID" value="NZ_BONL01000005.1"/>
</dbReference>
<gene>
    <name evidence="2" type="ORF">HGA03_14830</name>
</gene>
<sequence length="157" mass="16419">MSARVVRSALVAAVLLATAACTAAPEPVDGPVTGTLTYSPGHSWGPQATLELRLDGETATLTYSVADLPPESEQRPQDRDEQLLRALRHRDALDGVDAPEDSDCMDGDGGSMNLTVGDQEFSESFGCSEPGVTKEAITAAGFDVQGILDDLRESVAG</sequence>